<feature type="region of interest" description="Disordered" evidence="1">
    <location>
        <begin position="1"/>
        <end position="32"/>
    </location>
</feature>
<name>A0A0V1F0H1_9BILA</name>
<sequence length="32" mass="3512">MHQNQLSKLTAASRHVNQANARPNIANAAMPR</sequence>
<dbReference type="Proteomes" id="UP000055024">
    <property type="component" value="Unassembled WGS sequence"/>
</dbReference>
<protein>
    <submittedName>
        <fullName evidence="2">Uncharacterized protein</fullName>
    </submittedName>
</protein>
<evidence type="ECO:0000256" key="1">
    <source>
        <dbReference type="SAM" id="MobiDB-lite"/>
    </source>
</evidence>
<feature type="compositionally biased region" description="Polar residues" evidence="1">
    <location>
        <begin position="1"/>
        <end position="21"/>
    </location>
</feature>
<evidence type="ECO:0000313" key="3">
    <source>
        <dbReference type="Proteomes" id="UP000055024"/>
    </source>
</evidence>
<dbReference type="AlphaFoldDB" id="A0A0V1F0H1"/>
<proteinExistence type="predicted"/>
<organism evidence="2 3">
    <name type="scientific">Trichinella zimbabwensis</name>
    <dbReference type="NCBI Taxonomy" id="268475"/>
    <lineage>
        <taxon>Eukaryota</taxon>
        <taxon>Metazoa</taxon>
        <taxon>Ecdysozoa</taxon>
        <taxon>Nematoda</taxon>
        <taxon>Enoplea</taxon>
        <taxon>Dorylaimia</taxon>
        <taxon>Trichinellida</taxon>
        <taxon>Trichinellidae</taxon>
        <taxon>Trichinella</taxon>
    </lineage>
</organism>
<keyword evidence="3" id="KW-1185">Reference proteome</keyword>
<dbReference type="EMBL" id="JYDP01007101">
    <property type="protein sequence ID" value="KRY79406.1"/>
    <property type="molecule type" value="Genomic_DNA"/>
</dbReference>
<comment type="caution">
    <text evidence="2">The sequence shown here is derived from an EMBL/GenBank/DDBJ whole genome shotgun (WGS) entry which is preliminary data.</text>
</comment>
<accession>A0A0V1F0H1</accession>
<reference evidence="2 3" key="1">
    <citation type="submission" date="2015-01" db="EMBL/GenBank/DDBJ databases">
        <title>Evolution of Trichinella species and genotypes.</title>
        <authorList>
            <person name="Korhonen P.K."/>
            <person name="Edoardo P."/>
            <person name="Giuseppe L.R."/>
            <person name="Gasser R.B."/>
        </authorList>
    </citation>
    <scope>NUCLEOTIDE SEQUENCE [LARGE SCALE GENOMIC DNA]</scope>
    <source>
        <strain evidence="2">ISS1029</strain>
    </source>
</reference>
<evidence type="ECO:0000313" key="2">
    <source>
        <dbReference type="EMBL" id="KRY79406.1"/>
    </source>
</evidence>
<gene>
    <name evidence="2" type="ORF">T11_3387</name>
</gene>